<name>A0A4R7I4L6_9ACTN</name>
<keyword evidence="3" id="KW-1185">Reference proteome</keyword>
<comment type="caution">
    <text evidence="2">The sequence shown here is derived from an EMBL/GenBank/DDBJ whole genome shotgun (WGS) entry which is preliminary data.</text>
</comment>
<dbReference type="RefSeq" id="WP_133870678.1">
    <property type="nucleotide sequence ID" value="NZ_SOAU01000001.1"/>
</dbReference>
<accession>A0A4R7I4L6</accession>
<feature type="region of interest" description="Disordered" evidence="1">
    <location>
        <begin position="1"/>
        <end position="23"/>
    </location>
</feature>
<dbReference type="EMBL" id="SOAU01000001">
    <property type="protein sequence ID" value="TDT18465.1"/>
    <property type="molecule type" value="Genomic_DNA"/>
</dbReference>
<evidence type="ECO:0000313" key="3">
    <source>
        <dbReference type="Proteomes" id="UP000294558"/>
    </source>
</evidence>
<proteinExistence type="predicted"/>
<reference evidence="2 3" key="1">
    <citation type="submission" date="2019-03" db="EMBL/GenBank/DDBJ databases">
        <title>Sequencing the genomes of 1000 actinobacteria strains.</title>
        <authorList>
            <person name="Klenk H.-P."/>
        </authorList>
    </citation>
    <scope>NUCLEOTIDE SEQUENCE [LARGE SCALE GENOMIC DNA]</scope>
    <source>
        <strain evidence="2 3">DSM 18936</strain>
    </source>
</reference>
<gene>
    <name evidence="2" type="ORF">BDK89_4086</name>
</gene>
<organism evidence="2 3">
    <name type="scientific">Ilumatobacter fluminis</name>
    <dbReference type="NCBI Taxonomy" id="467091"/>
    <lineage>
        <taxon>Bacteria</taxon>
        <taxon>Bacillati</taxon>
        <taxon>Actinomycetota</taxon>
        <taxon>Acidimicrobiia</taxon>
        <taxon>Acidimicrobiales</taxon>
        <taxon>Ilumatobacteraceae</taxon>
        <taxon>Ilumatobacter</taxon>
    </lineage>
</organism>
<sequence>MLKFHWNSTVTDEPATSTNPVTTTRDDLRIRNLLDDPRLAAAMTLDLGPAFAAAAPVTDLAPRRHRPQRVFNRRRLLESDAA</sequence>
<dbReference type="AlphaFoldDB" id="A0A4R7I4L6"/>
<dbReference type="Proteomes" id="UP000294558">
    <property type="component" value="Unassembled WGS sequence"/>
</dbReference>
<evidence type="ECO:0000313" key="2">
    <source>
        <dbReference type="EMBL" id="TDT18465.1"/>
    </source>
</evidence>
<protein>
    <submittedName>
        <fullName evidence="2">Uncharacterized protein</fullName>
    </submittedName>
</protein>
<evidence type="ECO:0000256" key="1">
    <source>
        <dbReference type="SAM" id="MobiDB-lite"/>
    </source>
</evidence>